<dbReference type="EMBL" id="JAGPNK010000003">
    <property type="protein sequence ID" value="KAH7324199.1"/>
    <property type="molecule type" value="Genomic_DNA"/>
</dbReference>
<reference evidence="2" key="1">
    <citation type="journal article" date="2021" name="Nat. Commun.">
        <title>Genetic determinants of endophytism in the Arabidopsis root mycobiome.</title>
        <authorList>
            <person name="Mesny F."/>
            <person name="Miyauchi S."/>
            <person name="Thiergart T."/>
            <person name="Pickel B."/>
            <person name="Atanasova L."/>
            <person name="Karlsson M."/>
            <person name="Huettel B."/>
            <person name="Barry K.W."/>
            <person name="Haridas S."/>
            <person name="Chen C."/>
            <person name="Bauer D."/>
            <person name="Andreopoulos W."/>
            <person name="Pangilinan J."/>
            <person name="LaButti K."/>
            <person name="Riley R."/>
            <person name="Lipzen A."/>
            <person name="Clum A."/>
            <person name="Drula E."/>
            <person name="Henrissat B."/>
            <person name="Kohler A."/>
            <person name="Grigoriev I.V."/>
            <person name="Martin F.M."/>
            <person name="Hacquard S."/>
        </authorList>
    </citation>
    <scope>NUCLEOTIDE SEQUENCE</scope>
    <source>
        <strain evidence="2">MPI-CAGE-CH-0235</strain>
    </source>
</reference>
<comment type="caution">
    <text evidence="2">The sequence shown here is derived from an EMBL/GenBank/DDBJ whole genome shotgun (WGS) entry which is preliminary data.</text>
</comment>
<dbReference type="Proteomes" id="UP000813444">
    <property type="component" value="Unassembled WGS sequence"/>
</dbReference>
<feature type="compositionally biased region" description="Basic and acidic residues" evidence="1">
    <location>
        <begin position="228"/>
        <end position="237"/>
    </location>
</feature>
<evidence type="ECO:0000313" key="2">
    <source>
        <dbReference type="EMBL" id="KAH7324199.1"/>
    </source>
</evidence>
<dbReference type="OrthoDB" id="5062850at2759"/>
<dbReference type="AlphaFoldDB" id="A0A8K0WTZ8"/>
<keyword evidence="3" id="KW-1185">Reference proteome</keyword>
<name>A0A8K0WTZ8_9HYPO</name>
<evidence type="ECO:0000313" key="3">
    <source>
        <dbReference type="Proteomes" id="UP000813444"/>
    </source>
</evidence>
<proteinExistence type="predicted"/>
<feature type="region of interest" description="Disordered" evidence="1">
    <location>
        <begin position="180"/>
        <end position="294"/>
    </location>
</feature>
<gene>
    <name evidence="2" type="ORF">B0I35DRAFT_157520</name>
</gene>
<evidence type="ECO:0000256" key="1">
    <source>
        <dbReference type="SAM" id="MobiDB-lite"/>
    </source>
</evidence>
<sequence>MWIMEVLELRMAGMPEQSFKLILDAGPAHEQCTDIFQNIIQRTAIWQQVATRINEGTDPRFRRHWYTEKQDNGCFVLDGFPEAVQDLVNGHCRSIETTFNIGPMLWDVDTEFRKYSYMDGLQFAEFTLSKAEHIEPVSPFPRFLDLLAEHILPQYWEEREYKTVPVYEYEDLELDWISPSNHDDVNANNGEPANEQHTLDNGSATSYASNSASSEDGVQTDNSPSSHPNEEMAREVDAGSDDLADGNVLHEKEEATGDDVDKELSPSLPDMVQQMTLGGPIEGPVPTNQPGNTV</sequence>
<feature type="compositionally biased region" description="Polar residues" evidence="1">
    <location>
        <begin position="186"/>
        <end position="202"/>
    </location>
</feature>
<organism evidence="2 3">
    <name type="scientific">Stachybotrys elegans</name>
    <dbReference type="NCBI Taxonomy" id="80388"/>
    <lineage>
        <taxon>Eukaryota</taxon>
        <taxon>Fungi</taxon>
        <taxon>Dikarya</taxon>
        <taxon>Ascomycota</taxon>
        <taxon>Pezizomycotina</taxon>
        <taxon>Sordariomycetes</taxon>
        <taxon>Hypocreomycetidae</taxon>
        <taxon>Hypocreales</taxon>
        <taxon>Stachybotryaceae</taxon>
        <taxon>Stachybotrys</taxon>
    </lineage>
</organism>
<feature type="compositionally biased region" description="Polar residues" evidence="1">
    <location>
        <begin position="216"/>
        <end position="227"/>
    </location>
</feature>
<protein>
    <submittedName>
        <fullName evidence="2">Uncharacterized protein</fullName>
    </submittedName>
</protein>
<accession>A0A8K0WTZ8</accession>
<feature type="compositionally biased region" description="Low complexity" evidence="1">
    <location>
        <begin position="203"/>
        <end position="214"/>
    </location>
</feature>